<dbReference type="Proteomes" id="UP000429232">
    <property type="component" value="Chromosome"/>
</dbReference>
<dbReference type="AlphaFoldDB" id="A0A6I4I1K2"/>
<keyword evidence="2" id="KW-1185">Reference proteome</keyword>
<reference evidence="1 2" key="1">
    <citation type="submission" date="2020-12" db="EMBL/GenBank/DDBJ databases">
        <title>HMF7856_wgs.fasta genome submission.</title>
        <authorList>
            <person name="Kang H."/>
            <person name="Kim H."/>
            <person name="Joh K."/>
        </authorList>
    </citation>
    <scope>NUCLEOTIDE SEQUENCE [LARGE SCALE GENOMIC DNA]</scope>
    <source>
        <strain evidence="1 2">HMF7856</strain>
    </source>
</reference>
<organism evidence="1 2">
    <name type="scientific">Mucilaginibacter ginkgonis</name>
    <dbReference type="NCBI Taxonomy" id="2682091"/>
    <lineage>
        <taxon>Bacteria</taxon>
        <taxon>Pseudomonadati</taxon>
        <taxon>Bacteroidota</taxon>
        <taxon>Sphingobacteriia</taxon>
        <taxon>Sphingobacteriales</taxon>
        <taxon>Sphingobacteriaceae</taxon>
        <taxon>Mucilaginibacter</taxon>
    </lineage>
</organism>
<evidence type="ECO:0000313" key="2">
    <source>
        <dbReference type="Proteomes" id="UP000429232"/>
    </source>
</evidence>
<protein>
    <recommendedName>
        <fullName evidence="3">DUF1440 domain-containing protein</fullName>
    </recommendedName>
</protein>
<dbReference type="EMBL" id="CP066775">
    <property type="protein sequence ID" value="QQL50631.1"/>
    <property type="molecule type" value="Genomic_DNA"/>
</dbReference>
<accession>A0A6I4I1K2</accession>
<dbReference type="KEGG" id="mgik:GO620_004010"/>
<proteinExistence type="predicted"/>
<gene>
    <name evidence="1" type="ORF">GO620_004010</name>
</gene>
<sequence>MRRLNYYRSLFIAFIIAGTLDMLSAILLNVKIKAGTSFWLSFHETLVRICRYIASGIYGKAAFFAGNHMIWFGLLFHYLIAYVWVATWFILFPTFKKILKNTVLTGFVFGLFTWLIMNFIIVPMSNTPKPKGGMTAYGILTGLGALVICIGIPVAIIANKYYFGSEKKVY</sequence>
<evidence type="ECO:0008006" key="3">
    <source>
        <dbReference type="Google" id="ProtNLM"/>
    </source>
</evidence>
<name>A0A6I4I1K2_9SPHI</name>
<evidence type="ECO:0000313" key="1">
    <source>
        <dbReference type="EMBL" id="QQL50631.1"/>
    </source>
</evidence>
<dbReference type="RefSeq" id="WP_157526516.1">
    <property type="nucleotide sequence ID" value="NZ_CP066775.1"/>
</dbReference>